<keyword evidence="1" id="KW-0732">Signal</keyword>
<dbReference type="RefSeq" id="XP_056054673.1">
    <property type="nucleotide sequence ID" value="XM_056197645.1"/>
</dbReference>
<proteinExistence type="predicted"/>
<dbReference type="Proteomes" id="UP001144673">
    <property type="component" value="Chromosome 5"/>
</dbReference>
<organism evidence="2 3">
    <name type="scientific">Akanthomyces muscarius</name>
    <name type="common">Entomopathogenic fungus</name>
    <name type="synonym">Lecanicillium muscarium</name>
    <dbReference type="NCBI Taxonomy" id="2231603"/>
    <lineage>
        <taxon>Eukaryota</taxon>
        <taxon>Fungi</taxon>
        <taxon>Dikarya</taxon>
        <taxon>Ascomycota</taxon>
        <taxon>Pezizomycotina</taxon>
        <taxon>Sordariomycetes</taxon>
        <taxon>Hypocreomycetidae</taxon>
        <taxon>Hypocreales</taxon>
        <taxon>Cordycipitaceae</taxon>
        <taxon>Akanthomyces</taxon>
    </lineage>
</organism>
<comment type="caution">
    <text evidence="2">The sequence shown here is derived from an EMBL/GenBank/DDBJ whole genome shotgun (WGS) entry which is preliminary data.</text>
</comment>
<evidence type="ECO:0000313" key="2">
    <source>
        <dbReference type="EMBL" id="KAJ4154015.1"/>
    </source>
</evidence>
<dbReference type="KEGG" id="amus:LMH87_010479"/>
<dbReference type="Gene3D" id="2.60.20.10">
    <property type="entry name" value="Crystallins"/>
    <property type="match status" value="1"/>
</dbReference>
<accession>A0A9W8UN07</accession>
<feature type="signal peptide" evidence="1">
    <location>
        <begin position="1"/>
        <end position="17"/>
    </location>
</feature>
<evidence type="ECO:0000256" key="1">
    <source>
        <dbReference type="SAM" id="SignalP"/>
    </source>
</evidence>
<reference evidence="2" key="1">
    <citation type="journal article" date="2023" name="Access Microbiol">
        <title>De-novo genome assembly for Akanthomyces muscarius, a biocontrol agent of insect agricultural pests.</title>
        <authorList>
            <person name="Erdos Z."/>
            <person name="Studholme D.J."/>
            <person name="Raymond B."/>
            <person name="Sharma M."/>
        </authorList>
    </citation>
    <scope>NUCLEOTIDE SEQUENCE</scope>
    <source>
        <strain evidence="2">Ve6</strain>
    </source>
</reference>
<keyword evidence="3" id="KW-1185">Reference proteome</keyword>
<gene>
    <name evidence="2" type="ORF">LMH87_010479</name>
</gene>
<protein>
    <submittedName>
        <fullName evidence="2">Uncharacterized protein</fullName>
    </submittedName>
</protein>
<evidence type="ECO:0000313" key="3">
    <source>
        <dbReference type="Proteomes" id="UP001144673"/>
    </source>
</evidence>
<sequence>MQLLSLVILAVASCASATPVSQDAEAAVPQQPGVTFYELTYYSGYSYEVTSFGQCSRLPRRLSLKAASVYFKNRAVSCIVFKNRQCTPERLNDGLQQSFPDLRAIRLNDKIASVICTPDA</sequence>
<feature type="chain" id="PRO_5040921235" evidence="1">
    <location>
        <begin position="18"/>
        <end position="120"/>
    </location>
</feature>
<dbReference type="EMBL" id="JAJHUN010000008">
    <property type="protein sequence ID" value="KAJ4154015.1"/>
    <property type="molecule type" value="Genomic_DNA"/>
</dbReference>
<name>A0A9W8UN07_AKAMU</name>
<dbReference type="AlphaFoldDB" id="A0A9W8UN07"/>
<dbReference type="GeneID" id="80897638"/>